<gene>
    <name evidence="18" type="ORF">RJ641_029796</name>
</gene>
<dbReference type="EMBL" id="JBAMMX010000005">
    <property type="protein sequence ID" value="KAK6940265.1"/>
    <property type="molecule type" value="Genomic_DNA"/>
</dbReference>
<dbReference type="GO" id="GO:0006355">
    <property type="term" value="P:regulation of DNA-templated transcription"/>
    <property type="evidence" value="ECO:0007669"/>
    <property type="project" value="InterPro"/>
</dbReference>
<keyword evidence="6" id="KW-0862">Zinc</keyword>
<evidence type="ECO:0000256" key="6">
    <source>
        <dbReference type="ARBA" id="ARBA00022833"/>
    </source>
</evidence>
<keyword evidence="5 12" id="KW-0863">Zinc-finger</keyword>
<organism evidence="18 19">
    <name type="scientific">Dillenia turbinata</name>
    <dbReference type="NCBI Taxonomy" id="194707"/>
    <lineage>
        <taxon>Eukaryota</taxon>
        <taxon>Viridiplantae</taxon>
        <taxon>Streptophyta</taxon>
        <taxon>Embryophyta</taxon>
        <taxon>Tracheophyta</taxon>
        <taxon>Spermatophyta</taxon>
        <taxon>Magnoliopsida</taxon>
        <taxon>eudicotyledons</taxon>
        <taxon>Gunneridae</taxon>
        <taxon>Pentapetalae</taxon>
        <taxon>Dilleniales</taxon>
        <taxon>Dilleniaceae</taxon>
        <taxon>Dillenia</taxon>
    </lineage>
</organism>
<dbReference type="PROSITE" id="PS00344">
    <property type="entry name" value="GATA_ZN_FINGER_1"/>
    <property type="match status" value="1"/>
</dbReference>
<dbReference type="InterPro" id="IPR010402">
    <property type="entry name" value="CCT_domain"/>
</dbReference>
<dbReference type="AlphaFoldDB" id="A0AAN8VU29"/>
<evidence type="ECO:0000256" key="1">
    <source>
        <dbReference type="ARBA" id="ARBA00002206"/>
    </source>
</evidence>
<feature type="compositionally biased region" description="Basic residues" evidence="14">
    <location>
        <begin position="23"/>
        <end position="32"/>
    </location>
</feature>
<feature type="region of interest" description="Disordered" evidence="14">
    <location>
        <begin position="150"/>
        <end position="184"/>
    </location>
</feature>
<accession>A0AAN8VU29</accession>
<evidence type="ECO:0000256" key="4">
    <source>
        <dbReference type="ARBA" id="ARBA00022723"/>
    </source>
</evidence>
<dbReference type="GO" id="GO:0005634">
    <property type="term" value="C:nucleus"/>
    <property type="evidence" value="ECO:0007669"/>
    <property type="project" value="UniProtKB-SubCell"/>
</dbReference>
<evidence type="ECO:0000256" key="8">
    <source>
        <dbReference type="ARBA" id="ARBA00023125"/>
    </source>
</evidence>
<evidence type="ECO:0000256" key="12">
    <source>
        <dbReference type="PROSITE-ProRule" id="PRU00094"/>
    </source>
</evidence>
<proteinExistence type="inferred from homology"/>
<dbReference type="PROSITE" id="PS51320">
    <property type="entry name" value="TIFY"/>
    <property type="match status" value="1"/>
</dbReference>
<dbReference type="GO" id="GO:0008270">
    <property type="term" value="F:zinc ion binding"/>
    <property type="evidence" value="ECO:0007669"/>
    <property type="project" value="UniProtKB-KW"/>
</dbReference>
<evidence type="ECO:0000256" key="9">
    <source>
        <dbReference type="ARBA" id="ARBA00023159"/>
    </source>
</evidence>
<feature type="domain" description="CCT" evidence="16">
    <location>
        <begin position="174"/>
        <end position="216"/>
    </location>
</feature>
<dbReference type="SUPFAM" id="SSF57716">
    <property type="entry name" value="Glucocorticoid receptor-like (DNA-binding domain)"/>
    <property type="match status" value="1"/>
</dbReference>
<name>A0AAN8VU29_9MAGN</name>
<dbReference type="PANTHER" id="PTHR46125">
    <property type="entry name" value="GATA TRANSCRIPTION FACTOR 28"/>
    <property type="match status" value="1"/>
</dbReference>
<comment type="caution">
    <text evidence="18">The sequence shown here is derived from an EMBL/GenBank/DDBJ whole genome shotgun (WGS) entry which is preliminary data.</text>
</comment>
<keyword evidence="11 13" id="KW-0539">Nucleus</keyword>
<dbReference type="InterPro" id="IPR010399">
    <property type="entry name" value="Tify_dom"/>
</dbReference>
<reference evidence="18 19" key="1">
    <citation type="submission" date="2023-12" db="EMBL/GenBank/DDBJ databases">
        <title>A high-quality genome assembly for Dillenia turbinata (Dilleniales).</title>
        <authorList>
            <person name="Chanderbali A."/>
        </authorList>
    </citation>
    <scope>NUCLEOTIDE SEQUENCE [LARGE SCALE GENOMIC DNA]</scope>
    <source>
        <strain evidence="18">LSX21</strain>
        <tissue evidence="18">Leaf</tissue>
    </source>
</reference>
<evidence type="ECO:0000259" key="16">
    <source>
        <dbReference type="PROSITE" id="PS51017"/>
    </source>
</evidence>
<feature type="compositionally biased region" description="Polar residues" evidence="14">
    <location>
        <begin position="209"/>
        <end position="238"/>
    </location>
</feature>
<dbReference type="PANTHER" id="PTHR46125:SF20">
    <property type="entry name" value="GATA TRANSCRIPTION FACTOR 25"/>
    <property type="match status" value="1"/>
</dbReference>
<dbReference type="GO" id="GO:0043565">
    <property type="term" value="F:sequence-specific DNA binding"/>
    <property type="evidence" value="ECO:0007669"/>
    <property type="project" value="InterPro"/>
</dbReference>
<keyword evidence="9" id="KW-0010">Activator</keyword>
<dbReference type="InterPro" id="IPR000679">
    <property type="entry name" value="Znf_GATA"/>
</dbReference>
<dbReference type="Pfam" id="PF00320">
    <property type="entry name" value="GATA"/>
    <property type="match status" value="1"/>
</dbReference>
<comment type="similarity">
    <text evidence="3">Belongs to the type IV zinc-finger family. Class C subfamily.</text>
</comment>
<evidence type="ECO:0000256" key="10">
    <source>
        <dbReference type="ARBA" id="ARBA00023163"/>
    </source>
</evidence>
<dbReference type="InterPro" id="IPR013088">
    <property type="entry name" value="Znf_NHR/GATA"/>
</dbReference>
<dbReference type="SMART" id="SM00979">
    <property type="entry name" value="TIFY"/>
    <property type="match status" value="1"/>
</dbReference>
<evidence type="ECO:0000259" key="15">
    <source>
        <dbReference type="PROSITE" id="PS50114"/>
    </source>
</evidence>
<keyword evidence="4" id="KW-0479">Metal-binding</keyword>
<protein>
    <submittedName>
        <fullName evidence="18">CCT domain</fullName>
    </submittedName>
</protein>
<sequence>MRVVPIVFGEDQGGAAMYGNNNHHHRHHHNHQQYHDSHTHSHSQMEPMKVPPNHNQIAHGANGGDSVSIDGAHIQYEASQPSLDVIEAVDDVPSDAVYSDLSPPHYRQESANQLSLSFRGQVYVFDSVTPEKVQAVLLLLGGCELPSNGAVAETPSQTPRGSGDLPPKCSQPQRAASLDRFRQKRKARNFDKKIRYNVRQEVALRMQRNKGQFTSCKKNEGADSSDTAQDSPQDNSPPETLCVHCGIGSKSTPMMRRGPAGPRTLCNACGLFWANRGTMRDLSKRVQDSAMVSAEKHRHKQPARETLNFEAVALKV</sequence>
<dbReference type="InterPro" id="IPR045280">
    <property type="entry name" value="TIFY-like"/>
</dbReference>
<evidence type="ECO:0000256" key="5">
    <source>
        <dbReference type="ARBA" id="ARBA00022771"/>
    </source>
</evidence>
<evidence type="ECO:0000256" key="7">
    <source>
        <dbReference type="ARBA" id="ARBA00023015"/>
    </source>
</evidence>
<dbReference type="Gene3D" id="3.30.50.10">
    <property type="entry name" value="Erythroid Transcription Factor GATA-1, subunit A"/>
    <property type="match status" value="1"/>
</dbReference>
<dbReference type="PROSITE" id="PS50114">
    <property type="entry name" value="GATA_ZN_FINGER_2"/>
    <property type="match status" value="1"/>
</dbReference>
<evidence type="ECO:0000256" key="13">
    <source>
        <dbReference type="PROSITE-ProRule" id="PRU00357"/>
    </source>
</evidence>
<dbReference type="SMART" id="SM00401">
    <property type="entry name" value="ZnF_GATA"/>
    <property type="match status" value="1"/>
</dbReference>
<keyword evidence="10" id="KW-0804">Transcription</keyword>
<keyword evidence="7" id="KW-0805">Transcription regulation</keyword>
<keyword evidence="8" id="KW-0238">DNA-binding</keyword>
<feature type="domain" description="GATA-type" evidence="15">
    <location>
        <begin position="236"/>
        <end position="295"/>
    </location>
</feature>
<feature type="region of interest" description="Disordered" evidence="14">
    <location>
        <begin position="209"/>
        <end position="240"/>
    </location>
</feature>
<evidence type="ECO:0000256" key="2">
    <source>
        <dbReference type="ARBA" id="ARBA00004123"/>
    </source>
</evidence>
<evidence type="ECO:0000259" key="17">
    <source>
        <dbReference type="PROSITE" id="PS51320"/>
    </source>
</evidence>
<dbReference type="CDD" id="cd00202">
    <property type="entry name" value="ZnF_GATA"/>
    <property type="match status" value="1"/>
</dbReference>
<feature type="region of interest" description="Disordered" evidence="14">
    <location>
        <begin position="23"/>
        <end position="47"/>
    </location>
</feature>
<comment type="subcellular location">
    <subcellularLocation>
        <location evidence="2 13">Nucleus</location>
    </subcellularLocation>
</comment>
<feature type="domain" description="Tify" evidence="17">
    <location>
        <begin position="107"/>
        <end position="142"/>
    </location>
</feature>
<comment type="function">
    <text evidence="1">Transcriptional activator that specifically binds 5'-GATA-3' or 5'-GAT-3' motifs within gene promoters.</text>
</comment>
<evidence type="ECO:0000256" key="14">
    <source>
        <dbReference type="SAM" id="MobiDB-lite"/>
    </source>
</evidence>
<keyword evidence="19" id="KW-1185">Reference proteome</keyword>
<dbReference type="Proteomes" id="UP001370490">
    <property type="component" value="Unassembled WGS sequence"/>
</dbReference>
<dbReference type="Pfam" id="PF06203">
    <property type="entry name" value="CCT"/>
    <property type="match status" value="1"/>
</dbReference>
<dbReference type="Pfam" id="PF06200">
    <property type="entry name" value="tify"/>
    <property type="match status" value="1"/>
</dbReference>
<dbReference type="PROSITE" id="PS51017">
    <property type="entry name" value="CCT"/>
    <property type="match status" value="1"/>
</dbReference>
<evidence type="ECO:0000256" key="3">
    <source>
        <dbReference type="ARBA" id="ARBA00007722"/>
    </source>
</evidence>
<evidence type="ECO:0000313" key="19">
    <source>
        <dbReference type="Proteomes" id="UP001370490"/>
    </source>
</evidence>
<evidence type="ECO:0000256" key="11">
    <source>
        <dbReference type="ARBA" id="ARBA00023242"/>
    </source>
</evidence>
<evidence type="ECO:0000313" key="18">
    <source>
        <dbReference type="EMBL" id="KAK6940265.1"/>
    </source>
</evidence>